<dbReference type="EMBL" id="CP001994">
    <property type="protein sequence ID" value="ADE36234.1"/>
    <property type="molecule type" value="Genomic_DNA"/>
</dbReference>
<keyword evidence="4" id="KW-1185">Reference proteome</keyword>
<dbReference type="KEGG" id="mmh:Mmah_0710"/>
<proteinExistence type="inferred from homology"/>
<reference evidence="3 4" key="1">
    <citation type="submission" date="2010-03" db="EMBL/GenBank/DDBJ databases">
        <title>The complete genome of Methanohalophilus mahii DSM 5219.</title>
        <authorList>
            <consortium name="US DOE Joint Genome Institute (JGI-PGF)"/>
            <person name="Lucas S."/>
            <person name="Copeland A."/>
            <person name="Lapidus A."/>
            <person name="Glavina del Rio T."/>
            <person name="Dalin E."/>
            <person name="Tice H."/>
            <person name="Bruce D."/>
            <person name="Goodwin L."/>
            <person name="Pitluck S."/>
            <person name="Kyrpides N."/>
            <person name="Mavromatis K."/>
            <person name="Ivanova N."/>
            <person name="Lykidis A."/>
            <person name="Saunders E."/>
            <person name="Brettin T."/>
            <person name="Detter J.C."/>
            <person name="Han C."/>
            <person name="Land M."/>
            <person name="Hauser L."/>
            <person name="Markowitz V."/>
            <person name="Cheng J.-F."/>
            <person name="Hugenholtz P."/>
            <person name="Woyke T."/>
            <person name="Wu D."/>
            <person name="Spring S."/>
            <person name="Schneider S."/>
            <person name="Schroeder M."/>
            <person name="Klenk H.-P."/>
            <person name="Eisen J.A."/>
        </authorList>
    </citation>
    <scope>NUCLEOTIDE SEQUENCE [LARGE SCALE GENOMIC DNA]</scope>
    <source>
        <strain evidence="4">ATCC 35705 / DSM 5219 / SLP</strain>
    </source>
</reference>
<dbReference type="HOGENOM" id="CLU_165255_0_0_2"/>
<accession>D5EAN3</accession>
<dbReference type="RefSeq" id="WP_013037177.1">
    <property type="nucleotide sequence ID" value="NC_014002.1"/>
</dbReference>
<dbReference type="Pfam" id="PF01206">
    <property type="entry name" value="TusA"/>
    <property type="match status" value="1"/>
</dbReference>
<dbReference type="SUPFAM" id="SSF64307">
    <property type="entry name" value="SirA-like"/>
    <property type="match status" value="1"/>
</dbReference>
<evidence type="ECO:0000313" key="4">
    <source>
        <dbReference type="Proteomes" id="UP000001059"/>
    </source>
</evidence>
<comment type="similarity">
    <text evidence="1">Belongs to the sulfur carrier protein TusA family.</text>
</comment>
<dbReference type="InterPro" id="IPR001455">
    <property type="entry name" value="TusA-like"/>
</dbReference>
<sequence length="78" mass="8835">MNEIIADFELDVRGQCCPYPLVKTKSTLDTLDREEILKVISDDPMTPQNIVSWTKKSGDKLLSVQEKNGTFTIYVSKV</sequence>
<feature type="domain" description="UPF0033" evidence="2">
    <location>
        <begin position="9"/>
        <end position="77"/>
    </location>
</feature>
<dbReference type="OrthoDB" id="45650at2157"/>
<dbReference type="PANTHER" id="PTHR33279:SF6">
    <property type="entry name" value="SULFUR CARRIER PROTEIN YEDF-RELATED"/>
    <property type="match status" value="1"/>
</dbReference>
<gene>
    <name evidence="3" type="ordered locus">Mmah_0710</name>
</gene>
<dbReference type="InterPro" id="IPR036868">
    <property type="entry name" value="TusA-like_sf"/>
</dbReference>
<dbReference type="GeneID" id="8982866"/>
<dbReference type="PANTHER" id="PTHR33279">
    <property type="entry name" value="SULFUR CARRIER PROTEIN YEDF-RELATED"/>
    <property type="match status" value="1"/>
</dbReference>
<dbReference type="CDD" id="cd00291">
    <property type="entry name" value="SirA_YedF_YeeD"/>
    <property type="match status" value="1"/>
</dbReference>
<dbReference type="Gene3D" id="3.30.110.40">
    <property type="entry name" value="TusA-like domain"/>
    <property type="match status" value="1"/>
</dbReference>
<dbReference type="Proteomes" id="UP000001059">
    <property type="component" value="Chromosome"/>
</dbReference>
<dbReference type="AlphaFoldDB" id="D5EAN3"/>
<name>D5EAN3_METMS</name>
<organism evidence="3 4">
    <name type="scientific">Methanohalophilus mahii (strain ATCC 35705 / DSM 5219 / SLP)</name>
    <dbReference type="NCBI Taxonomy" id="547558"/>
    <lineage>
        <taxon>Archaea</taxon>
        <taxon>Methanobacteriati</taxon>
        <taxon>Methanobacteriota</taxon>
        <taxon>Stenosarchaea group</taxon>
        <taxon>Methanomicrobia</taxon>
        <taxon>Methanosarcinales</taxon>
        <taxon>Methanosarcinaceae</taxon>
        <taxon>Methanohalophilus</taxon>
    </lineage>
</organism>
<dbReference type="STRING" id="547558.Mmah_0710"/>
<evidence type="ECO:0000313" key="3">
    <source>
        <dbReference type="EMBL" id="ADE36234.1"/>
    </source>
</evidence>
<evidence type="ECO:0000259" key="2">
    <source>
        <dbReference type="Pfam" id="PF01206"/>
    </source>
</evidence>
<protein>
    <submittedName>
        <fullName evidence="3">SirA family protein</fullName>
    </submittedName>
</protein>
<evidence type="ECO:0000256" key="1">
    <source>
        <dbReference type="ARBA" id="ARBA00008984"/>
    </source>
</evidence>